<evidence type="ECO:0000256" key="1">
    <source>
        <dbReference type="ARBA" id="ARBA00004429"/>
    </source>
</evidence>
<comment type="caution">
    <text evidence="11">The sequence shown here is derived from an EMBL/GenBank/DDBJ whole genome shotgun (WGS) entry which is preliminary data.</text>
</comment>
<evidence type="ECO:0000256" key="7">
    <source>
        <dbReference type="ARBA" id="ARBA00023136"/>
    </source>
</evidence>
<evidence type="ECO:0000256" key="4">
    <source>
        <dbReference type="ARBA" id="ARBA00022679"/>
    </source>
</evidence>
<evidence type="ECO:0000259" key="9">
    <source>
        <dbReference type="Pfam" id="PF00884"/>
    </source>
</evidence>
<feature type="transmembrane region" description="Helical" evidence="8">
    <location>
        <begin position="147"/>
        <end position="167"/>
    </location>
</feature>
<reference evidence="11 12" key="1">
    <citation type="submission" date="2023-07" db="EMBL/GenBank/DDBJ databases">
        <title>Sorghum-associated microbial communities from plants grown in Nebraska, USA.</title>
        <authorList>
            <person name="Schachtman D."/>
        </authorList>
    </citation>
    <scope>NUCLEOTIDE SEQUENCE [LARGE SCALE GENOMIC DNA]</scope>
    <source>
        <strain evidence="11 12">BE313</strain>
    </source>
</reference>
<keyword evidence="2" id="KW-1003">Cell membrane</keyword>
<dbReference type="InterPro" id="IPR000917">
    <property type="entry name" value="Sulfatase_N"/>
</dbReference>
<evidence type="ECO:0000259" key="10">
    <source>
        <dbReference type="Pfam" id="PF08019"/>
    </source>
</evidence>
<evidence type="ECO:0000256" key="5">
    <source>
        <dbReference type="ARBA" id="ARBA00022692"/>
    </source>
</evidence>
<feature type="transmembrane region" description="Helical" evidence="8">
    <location>
        <begin position="179"/>
        <end position="202"/>
    </location>
</feature>
<keyword evidence="7 8" id="KW-0472">Membrane</keyword>
<dbReference type="InterPro" id="IPR017850">
    <property type="entry name" value="Alkaline_phosphatase_core_sf"/>
</dbReference>
<dbReference type="Pfam" id="PF00884">
    <property type="entry name" value="Sulfatase"/>
    <property type="match status" value="1"/>
</dbReference>
<dbReference type="CDD" id="cd16017">
    <property type="entry name" value="LptA"/>
    <property type="match status" value="1"/>
</dbReference>
<feature type="transmembrane region" description="Helical" evidence="8">
    <location>
        <begin position="72"/>
        <end position="96"/>
    </location>
</feature>
<keyword evidence="5 8" id="KW-0812">Transmembrane</keyword>
<keyword evidence="3" id="KW-0997">Cell inner membrane</keyword>
<dbReference type="PANTHER" id="PTHR30443:SF0">
    <property type="entry name" value="PHOSPHOETHANOLAMINE TRANSFERASE EPTA"/>
    <property type="match status" value="1"/>
</dbReference>
<dbReference type="EMBL" id="JAVDXT010000003">
    <property type="protein sequence ID" value="MDR7378568.1"/>
    <property type="molecule type" value="Genomic_DNA"/>
</dbReference>
<feature type="domain" description="Sulfatase N-terminal" evidence="9">
    <location>
        <begin position="262"/>
        <end position="560"/>
    </location>
</feature>
<dbReference type="GO" id="GO:0016740">
    <property type="term" value="F:transferase activity"/>
    <property type="evidence" value="ECO:0007669"/>
    <property type="project" value="UniProtKB-KW"/>
</dbReference>
<evidence type="ECO:0000256" key="3">
    <source>
        <dbReference type="ARBA" id="ARBA00022519"/>
    </source>
</evidence>
<gene>
    <name evidence="11" type="ORF">J2X19_003262</name>
</gene>
<dbReference type="PANTHER" id="PTHR30443">
    <property type="entry name" value="INNER MEMBRANE PROTEIN"/>
    <property type="match status" value="1"/>
</dbReference>
<keyword evidence="4 11" id="KW-0808">Transferase</keyword>
<dbReference type="InterPro" id="IPR040423">
    <property type="entry name" value="PEA_transferase"/>
</dbReference>
<sequence>MHAPESRRSARGQSGHVILPSRWSMRWRNPSQPGWHPQAVSAVLCLWMASVGNLALWQALHQLGSLQGTAGLRLALGLGLGIAALLGTLVSLLTLWAPRWLLKPVLTLLLLMAAFGSYFMQSYGIVIDATMLTNALQTDVREVTDLLHWRLALTVFGLAVVPAWWLWRLQVRYPQGFKARLKNALFLIAFIAVSVGATGIIFQNLAGLMRNHTQLRYLINPLNSVYAMGRLAKPSGNHAGPLQPLGEDAKLAAANSPSARPPLVVLVLGETARSGNFGLNGYTRNTTPLLQAQARNGLMVSYTNAWSCGTSTAASVPCMFSPLGREAYGARDTDTEGLLDVLQHAGLAVLWVDNQAGCKGVCDRVPSASTTGVPVPGFCDGNECFDAVMLHGLEQRIAALPAAARAKGVVVVLHQMGGHGPAYSHRSPAEFKKFGPECLSSALQECSQENITNAYDNTIVYTDFLLNSVVQWLQTQSGQWDTAMQYVADHGESLGENNIYLHGLPYAVAPDVQKHVPWITWLSPAFTQRSGITPACLQHNAAARISHDNFFHSVLGLLGVQTAVYRPALDLYRGCAAGA</sequence>
<dbReference type="Proteomes" id="UP001180487">
    <property type="component" value="Unassembled WGS sequence"/>
</dbReference>
<keyword evidence="6 8" id="KW-1133">Transmembrane helix</keyword>
<feature type="transmembrane region" description="Helical" evidence="8">
    <location>
        <begin position="108"/>
        <end position="127"/>
    </location>
</feature>
<name>A0ABU2CB59_9BURK</name>
<comment type="subcellular location">
    <subcellularLocation>
        <location evidence="1">Cell inner membrane</location>
        <topology evidence="1">Multi-pass membrane protein</topology>
    </subcellularLocation>
</comment>
<organism evidence="11 12">
    <name type="scientific">Rhodoferax ferrireducens</name>
    <dbReference type="NCBI Taxonomy" id="192843"/>
    <lineage>
        <taxon>Bacteria</taxon>
        <taxon>Pseudomonadati</taxon>
        <taxon>Pseudomonadota</taxon>
        <taxon>Betaproteobacteria</taxon>
        <taxon>Burkholderiales</taxon>
        <taxon>Comamonadaceae</taxon>
        <taxon>Rhodoferax</taxon>
    </lineage>
</organism>
<feature type="transmembrane region" description="Helical" evidence="8">
    <location>
        <begin position="39"/>
        <end position="60"/>
    </location>
</feature>
<dbReference type="EC" id="2.7.8.-" evidence="11"/>
<dbReference type="Gene3D" id="3.40.720.10">
    <property type="entry name" value="Alkaline Phosphatase, subunit A"/>
    <property type="match status" value="1"/>
</dbReference>
<dbReference type="InterPro" id="IPR058130">
    <property type="entry name" value="PEA_transf_C"/>
</dbReference>
<feature type="domain" description="Phosphoethanolamine transferase N-terminal" evidence="10">
    <location>
        <begin position="88"/>
        <end position="233"/>
    </location>
</feature>
<dbReference type="RefSeq" id="WP_310374796.1">
    <property type="nucleotide sequence ID" value="NZ_JAVDXT010000003.1"/>
</dbReference>
<dbReference type="Pfam" id="PF08019">
    <property type="entry name" value="EptA_B_N"/>
    <property type="match status" value="1"/>
</dbReference>
<evidence type="ECO:0000313" key="12">
    <source>
        <dbReference type="Proteomes" id="UP001180487"/>
    </source>
</evidence>
<evidence type="ECO:0000256" key="6">
    <source>
        <dbReference type="ARBA" id="ARBA00022989"/>
    </source>
</evidence>
<accession>A0ABU2CB59</accession>
<dbReference type="SUPFAM" id="SSF53649">
    <property type="entry name" value="Alkaline phosphatase-like"/>
    <property type="match status" value="1"/>
</dbReference>
<keyword evidence="12" id="KW-1185">Reference proteome</keyword>
<evidence type="ECO:0000256" key="2">
    <source>
        <dbReference type="ARBA" id="ARBA00022475"/>
    </source>
</evidence>
<evidence type="ECO:0000256" key="8">
    <source>
        <dbReference type="SAM" id="Phobius"/>
    </source>
</evidence>
<evidence type="ECO:0000313" key="11">
    <source>
        <dbReference type="EMBL" id="MDR7378568.1"/>
    </source>
</evidence>
<dbReference type="NCBIfam" id="NF028537">
    <property type="entry name" value="P_eth_NH2_trans"/>
    <property type="match status" value="1"/>
</dbReference>
<protein>
    <submittedName>
        <fullName evidence="11">Lipid A ethanolaminephosphotransferase</fullName>
        <ecNumber evidence="11">2.7.8.-</ecNumber>
    </submittedName>
</protein>
<proteinExistence type="predicted"/>
<dbReference type="InterPro" id="IPR012549">
    <property type="entry name" value="EptA-like_N"/>
</dbReference>